<evidence type="ECO:0000313" key="3">
    <source>
        <dbReference type="Proteomes" id="UP000030645"/>
    </source>
</evidence>
<proteinExistence type="predicted"/>
<organism evidence="2 3">
    <name type="scientific">Morus notabilis</name>
    <dbReference type="NCBI Taxonomy" id="981085"/>
    <lineage>
        <taxon>Eukaryota</taxon>
        <taxon>Viridiplantae</taxon>
        <taxon>Streptophyta</taxon>
        <taxon>Embryophyta</taxon>
        <taxon>Tracheophyta</taxon>
        <taxon>Spermatophyta</taxon>
        <taxon>Magnoliopsida</taxon>
        <taxon>eudicotyledons</taxon>
        <taxon>Gunneridae</taxon>
        <taxon>Pentapetalae</taxon>
        <taxon>rosids</taxon>
        <taxon>fabids</taxon>
        <taxon>Rosales</taxon>
        <taxon>Moraceae</taxon>
        <taxon>Moreae</taxon>
        <taxon>Morus</taxon>
    </lineage>
</organism>
<keyword evidence="3" id="KW-1185">Reference proteome</keyword>
<gene>
    <name evidence="2" type="ORF">L484_005287</name>
</gene>
<feature type="region of interest" description="Disordered" evidence="1">
    <location>
        <begin position="39"/>
        <end position="64"/>
    </location>
</feature>
<sequence>MRVPRPCCPSTIADLIAKTKSQNQYHTTRTQILRRWRRLRGDDERRNGGRKTTAGAGLEETRLR</sequence>
<evidence type="ECO:0000256" key="1">
    <source>
        <dbReference type="SAM" id="MobiDB-lite"/>
    </source>
</evidence>
<reference evidence="3" key="1">
    <citation type="submission" date="2013-01" db="EMBL/GenBank/DDBJ databases">
        <title>Draft Genome Sequence of a Mulberry Tree, Morus notabilis C.K. Schneid.</title>
        <authorList>
            <person name="He N."/>
            <person name="Zhao S."/>
        </authorList>
    </citation>
    <scope>NUCLEOTIDE SEQUENCE</scope>
</reference>
<protein>
    <submittedName>
        <fullName evidence="2">Uncharacterized protein</fullName>
    </submittedName>
</protein>
<dbReference type="Proteomes" id="UP000030645">
    <property type="component" value="Unassembled WGS sequence"/>
</dbReference>
<dbReference type="AlphaFoldDB" id="W9QWX3"/>
<accession>W9QWX3</accession>
<evidence type="ECO:0000313" key="2">
    <source>
        <dbReference type="EMBL" id="EXB24358.1"/>
    </source>
</evidence>
<name>W9QWX3_9ROSA</name>
<dbReference type="EMBL" id="KE343332">
    <property type="protein sequence ID" value="EXB24358.1"/>
    <property type="molecule type" value="Genomic_DNA"/>
</dbReference>